<evidence type="ECO:0000259" key="3">
    <source>
        <dbReference type="Pfam" id="PF09335"/>
    </source>
</evidence>
<sequence>MTAWFGGTCLRCHSGRFYEPGLPVETWIAQYGLVALAVALALEVIALPIPGETLMVYVGTLVGRGVFPWWAAVALATAGSIAGITVAYFLGRVFGLPLLLRYGRVVHLTPERIDRTSAWFDRIGYPLIAVGYFIPGVRHLTGYLAGILRVPPPLFAVFAYGGAFLWTATFISLGKWVGEKWAVYHETLTRAAWILAAVVAVLFVVYLLFFVDRRLLKKSVVALRRVFPIGSLPFWRLRLRLLLLFGLATAASLALVGLLEEAMERDLAAFDAAARRLVAAMMEDLGPVGRAAIRLATAPVVLGALFLAGVWAAVRLPVGRAVRAYPLLYGGVTVLLAGSLTALWAPFAARGIPAPEIGPYWAAAVGSFSLYALAVRARGIGPYVAAFFAFLAHAGAAVVAAVAAGGLPVAAVAGALLGAVWGFVHLFVWDALIAGRSEGPESGSRTGPSPPGR</sequence>
<keyword evidence="2" id="KW-1133">Transmembrane helix</keyword>
<evidence type="ECO:0000256" key="1">
    <source>
        <dbReference type="ARBA" id="ARBA00010792"/>
    </source>
</evidence>
<evidence type="ECO:0000313" key="4">
    <source>
        <dbReference type="EMBL" id="OAR05141.1"/>
    </source>
</evidence>
<accession>A0A179ITZ4</accession>
<organism evidence="4 5">
    <name type="scientific">Hydrogenibacillus schlegelii</name>
    <name type="common">Bacillus schlegelii</name>
    <dbReference type="NCBI Taxonomy" id="1484"/>
    <lineage>
        <taxon>Bacteria</taxon>
        <taxon>Bacillati</taxon>
        <taxon>Bacillota</taxon>
        <taxon>Bacilli</taxon>
        <taxon>Bacillales</taxon>
        <taxon>Bacillales Family X. Incertae Sedis</taxon>
        <taxon>Hydrogenibacillus</taxon>
    </lineage>
</organism>
<feature type="transmembrane region" description="Helical" evidence="2">
    <location>
        <begin position="409"/>
        <end position="429"/>
    </location>
</feature>
<feature type="transmembrane region" description="Helical" evidence="2">
    <location>
        <begin position="357"/>
        <end position="375"/>
    </location>
</feature>
<protein>
    <recommendedName>
        <fullName evidence="3">VTT domain-containing protein</fullName>
    </recommendedName>
</protein>
<feature type="domain" description="VTT" evidence="3">
    <location>
        <begin position="49"/>
        <end position="174"/>
    </location>
</feature>
<dbReference type="PANTHER" id="PTHR42709">
    <property type="entry name" value="ALKALINE PHOSPHATASE LIKE PROTEIN"/>
    <property type="match status" value="1"/>
</dbReference>
<dbReference type="Proteomes" id="UP000243024">
    <property type="component" value="Unassembled WGS sequence"/>
</dbReference>
<comment type="caution">
    <text evidence="4">The sequence shown here is derived from an EMBL/GenBank/DDBJ whole genome shotgun (WGS) entry which is preliminary data.</text>
</comment>
<proteinExistence type="inferred from homology"/>
<feature type="transmembrane region" description="Helical" evidence="2">
    <location>
        <begin position="153"/>
        <end position="171"/>
    </location>
</feature>
<comment type="similarity">
    <text evidence="1">Belongs to the DedA family.</text>
</comment>
<keyword evidence="5" id="KW-1185">Reference proteome</keyword>
<feature type="transmembrane region" description="Helical" evidence="2">
    <location>
        <begin position="326"/>
        <end position="345"/>
    </location>
</feature>
<feature type="transmembrane region" description="Helical" evidence="2">
    <location>
        <begin position="28"/>
        <end position="49"/>
    </location>
</feature>
<dbReference type="InterPro" id="IPR032816">
    <property type="entry name" value="VTT_dom"/>
</dbReference>
<dbReference type="PANTHER" id="PTHR42709:SF9">
    <property type="entry name" value="ALKALINE PHOSPHATASE LIKE PROTEIN"/>
    <property type="match status" value="1"/>
</dbReference>
<feature type="transmembrane region" description="Helical" evidence="2">
    <location>
        <begin position="241"/>
        <end position="259"/>
    </location>
</feature>
<feature type="transmembrane region" description="Helical" evidence="2">
    <location>
        <begin position="191"/>
        <end position="211"/>
    </location>
</feature>
<dbReference type="GO" id="GO:0005886">
    <property type="term" value="C:plasma membrane"/>
    <property type="evidence" value="ECO:0007669"/>
    <property type="project" value="TreeGrafter"/>
</dbReference>
<dbReference type="STRING" id="1484.SA87_08300"/>
<dbReference type="InterPro" id="IPR051311">
    <property type="entry name" value="DedA_domain"/>
</dbReference>
<dbReference type="AlphaFoldDB" id="A0A179ITZ4"/>
<dbReference type="EMBL" id="JXBB01000004">
    <property type="protein sequence ID" value="OAR05141.1"/>
    <property type="molecule type" value="Genomic_DNA"/>
</dbReference>
<evidence type="ECO:0000313" key="5">
    <source>
        <dbReference type="Proteomes" id="UP000243024"/>
    </source>
</evidence>
<feature type="transmembrane region" description="Helical" evidence="2">
    <location>
        <begin position="123"/>
        <end position="141"/>
    </location>
</feature>
<feature type="transmembrane region" description="Helical" evidence="2">
    <location>
        <begin position="69"/>
        <end position="90"/>
    </location>
</feature>
<reference evidence="4 5" key="1">
    <citation type="submission" date="2015-09" db="EMBL/GenBank/DDBJ databases">
        <title>Draft genome sequence of Hydrogenibacillus schlegelii DSM 2000.</title>
        <authorList>
            <person name="Hemp J."/>
        </authorList>
    </citation>
    <scope>NUCLEOTIDE SEQUENCE [LARGE SCALE GENOMIC DNA]</scope>
    <source>
        <strain evidence="4 5">MA 48</strain>
    </source>
</reference>
<keyword evidence="2" id="KW-0812">Transmembrane</keyword>
<gene>
    <name evidence="4" type="ORF">SA87_08300</name>
</gene>
<dbReference type="Pfam" id="PF09335">
    <property type="entry name" value="VTT_dom"/>
    <property type="match status" value="1"/>
</dbReference>
<feature type="transmembrane region" description="Helical" evidence="2">
    <location>
        <begin position="291"/>
        <end position="314"/>
    </location>
</feature>
<feature type="transmembrane region" description="Helical" evidence="2">
    <location>
        <begin position="382"/>
        <end position="403"/>
    </location>
</feature>
<keyword evidence="2" id="KW-0472">Membrane</keyword>
<evidence type="ECO:0000256" key="2">
    <source>
        <dbReference type="SAM" id="Phobius"/>
    </source>
</evidence>
<name>A0A179ITZ4_HYDSH</name>